<dbReference type="Gene3D" id="3.20.20.80">
    <property type="entry name" value="Glycosidases"/>
    <property type="match status" value="1"/>
</dbReference>
<dbReference type="Gene3D" id="3.90.550.10">
    <property type="entry name" value="Spore Coat Polysaccharide Biosynthesis Protein SpsA, Chain A"/>
    <property type="match status" value="1"/>
</dbReference>
<dbReference type="PANTHER" id="PTHR41244">
    <property type="entry name" value="RHAMNAN SYNTHESIS F"/>
    <property type="match status" value="1"/>
</dbReference>
<dbReference type="Gene3D" id="3.40.50.2000">
    <property type="entry name" value="Glycogen Phosphorylase B"/>
    <property type="match status" value="2"/>
</dbReference>
<dbReference type="SUPFAM" id="SSF53448">
    <property type="entry name" value="Nucleotide-diphospho-sugar transferases"/>
    <property type="match status" value="1"/>
</dbReference>
<dbReference type="GO" id="GO:0016740">
    <property type="term" value="F:transferase activity"/>
    <property type="evidence" value="ECO:0007669"/>
    <property type="project" value="UniProtKB-KW"/>
</dbReference>
<dbReference type="SUPFAM" id="SSF53756">
    <property type="entry name" value="UDP-Glycosyltransferase/glycogen phosphorylase"/>
    <property type="match status" value="1"/>
</dbReference>
<evidence type="ECO:0000313" key="2">
    <source>
        <dbReference type="EMBL" id="QKD00703.1"/>
    </source>
</evidence>
<keyword evidence="2" id="KW-0808">Transferase</keyword>
<reference evidence="2 3" key="1">
    <citation type="submission" date="2018-10" db="EMBL/GenBank/DDBJ databases">
        <authorList>
            <person name="Perry B.J."/>
            <person name="Sullivan J.T."/>
            <person name="Murphy R.J.T."/>
            <person name="Ramsay J.P."/>
            <person name="Ronson C.W."/>
        </authorList>
    </citation>
    <scope>NUCLEOTIDE SEQUENCE [LARGE SCALE GENOMIC DNA]</scope>
    <source>
        <strain evidence="2 3">R88b</strain>
    </source>
</reference>
<sequence>MNKADFMILLRSMTSRRRWKRFRVWQRIRASGQFDGPWYLAQNPDVAKRGADPIMHYIDHGAAESRDPNIDFDTEYYLTRYTDVTITAINPLDHYIRFGRKEKRETRRIPATYVPRSSERRPAGLRARVIAFYVPQFYPTPENDAFWGKGFTEWTDVTRAVPQFNGHHQPRLPADLGFYDLRIKDVQKQQIEIAQQYGLSGFCFHFYWLNGSRPLEMPITQFIENDTHEMDFCINWANGQWGRRWGGRHQEVQVLQSHSPEDDLAFIEYVAGYFRDRRYVRIGGKPLLMVHRPGLLPSAVETAERWRTYCRAAGIGEIFLAYPQSLDTIDPAEFGFDAAVEFPPNLGTFPESSASMPPFKSDFCGDIHDWADLVGRSRAYPQVPYTLFRGLCPSWDNTAQRRETTSIWMNASPSGYREWLANAVADTCNRFADFDSRLIFVNAWNDWAEGAYLEPDARYGYAYLQQTRDVVAAPPAAGKLPGSSSWRVLFVSHDARLGGAQGSLLDILQWLQAHTDLEIKVLCLAGGQQLEQFRRMVDTVLLDDLVSKTDTTPTKLARITAWCGGRPDLIYCNSLATGRVHALLGQLDSPILTHARELATSVARFAKEDMEEVVSHTRKFVACSRSVRDYLIAEYSVGSNIIDVLPSAVPQSSADHNLTEIQRLGSRRLAGWPTDSTIVVGSGLGMPFRKGADLFIEVARILRARGVEDCHFYWLGLFPGSERDEALGTWSQQVDRLLADGLGEKVTFLGNVDDVRPYLRGADLFLLTSREEPFGRVILEAAFAELPVICFAGSGGAPDFVEDDAGIIVDWADPIAMADATLKLIQDRPLRMKLGKQASGKARRHFSTDRVFPRLLSTMREVANKPPAVSIIVPNYNYARYLSERMESILGQSFQDFELIILDDASTDDSRSILDYYAGIYGTHVIVNEKNSGAPYPQWFKGIALARADLIWIAEADDVSDPAFLETLVPLFRDPSVKFAFCASKIINDRSEIVGDYLSSRYLTDLSDFKWRRSYQVSAQQEVNEGLGVKNTVPNISAAVFRKFDITPDFVEHVLSLPTSGDWYFILEAIRDGSVAYEAAVLNHHRRHVNSVSSVIVASRAEALVRTRQRIHQHVLQTYETDLAIRLKMAEHIVQLWSDLFPGRPAEEMESLYSLGQLAGFPQRTPESSDIVPV</sequence>
<dbReference type="EMBL" id="CP033367">
    <property type="protein sequence ID" value="QKD00703.1"/>
    <property type="molecule type" value="Genomic_DNA"/>
</dbReference>
<proteinExistence type="predicted"/>
<dbReference type="InterPro" id="IPR032719">
    <property type="entry name" value="WbsX"/>
</dbReference>
<dbReference type="Pfam" id="PF00535">
    <property type="entry name" value="Glycos_transf_2"/>
    <property type="match status" value="1"/>
</dbReference>
<dbReference type="InterPro" id="IPR001173">
    <property type="entry name" value="Glyco_trans_2-like"/>
</dbReference>
<dbReference type="Proteomes" id="UP000503017">
    <property type="component" value="Chromosome"/>
</dbReference>
<dbReference type="InterPro" id="IPR029044">
    <property type="entry name" value="Nucleotide-diphossugar_trans"/>
</dbReference>
<evidence type="ECO:0000259" key="1">
    <source>
        <dbReference type="Pfam" id="PF00535"/>
    </source>
</evidence>
<gene>
    <name evidence="2" type="ORF">EB235_03760</name>
</gene>
<dbReference type="Pfam" id="PF13692">
    <property type="entry name" value="Glyco_trans_1_4"/>
    <property type="match status" value="1"/>
</dbReference>
<protein>
    <submittedName>
        <fullName evidence="2">Glycosyltransferase</fullName>
    </submittedName>
</protein>
<dbReference type="CDD" id="cd03801">
    <property type="entry name" value="GT4_PimA-like"/>
    <property type="match status" value="1"/>
</dbReference>
<organism evidence="2 3">
    <name type="scientific">Mesorhizobium loti R88b</name>
    <dbReference type="NCBI Taxonomy" id="935548"/>
    <lineage>
        <taxon>Bacteria</taxon>
        <taxon>Pseudomonadati</taxon>
        <taxon>Pseudomonadota</taxon>
        <taxon>Alphaproteobacteria</taxon>
        <taxon>Hyphomicrobiales</taxon>
        <taxon>Phyllobacteriaceae</taxon>
        <taxon>Mesorhizobium</taxon>
    </lineage>
</organism>
<feature type="domain" description="Glycosyltransferase 2-like" evidence="1">
    <location>
        <begin position="870"/>
        <end position="990"/>
    </location>
</feature>
<dbReference type="CDD" id="cd11579">
    <property type="entry name" value="Glyco_tran_WbsX"/>
    <property type="match status" value="1"/>
</dbReference>
<dbReference type="RefSeq" id="WP_080680887.1">
    <property type="nucleotide sequence ID" value="NZ_CP033367.1"/>
</dbReference>
<evidence type="ECO:0000313" key="3">
    <source>
        <dbReference type="Proteomes" id="UP000503017"/>
    </source>
</evidence>
<name>A0A6M7WIU0_RHILI</name>
<accession>A0A6M7WIU0</accession>
<dbReference type="AlphaFoldDB" id="A0A6M7WIU0"/>
<dbReference type="Pfam" id="PF14307">
    <property type="entry name" value="Glyco_tran_WbsX"/>
    <property type="match status" value="1"/>
</dbReference>
<dbReference type="PANTHER" id="PTHR41244:SF1">
    <property type="entry name" value="GLYCOSYLTRANSFERASE"/>
    <property type="match status" value="1"/>
</dbReference>